<reference evidence="2" key="1">
    <citation type="submission" date="2023-03" db="EMBL/GenBank/DDBJ databases">
        <title>Edaphobacter sp.</title>
        <authorList>
            <person name="Huber K.J."/>
            <person name="Papendorf J."/>
            <person name="Pilke C."/>
            <person name="Bunk B."/>
            <person name="Sproeer C."/>
            <person name="Pester M."/>
        </authorList>
    </citation>
    <scope>NUCLEOTIDE SEQUENCE</scope>
    <source>
        <strain evidence="2">DSM 110680</strain>
    </source>
</reference>
<dbReference type="InterPro" id="IPR017802">
    <property type="entry name" value="VWFA-rel_acidobac-type"/>
</dbReference>
<dbReference type="NCBIfam" id="TIGR03436">
    <property type="entry name" value="acidobact_VWFA"/>
    <property type="match status" value="1"/>
</dbReference>
<name>A0AAU7DJC1_9BACT</name>
<sequence>MATIAAQQIQPPPLVPTTAPPPPPGFEMSQSLDLDSGMPDPAQGLIRVDVTVTDKAGKPVTGLSQKDFTLLDNHQQQKIVTFQAFNGGIQPASSLEVILVIDELNMLAANLRFGKTEASNVDREAEKFLRSHGGVLQHPTIIYRLTEHGLFATSHATADGNELAHEIEQGGLERRIWAPSVIAEDVRNIGVGGGVSARISQSLIALGSIAIEERRKPGRKLMFWIGNGWQIENRKASGLPDFSVELLTRMREARINLWGSSEWPIYNSAGLPVPVVDYAMKEYLGGPKPDSTSFEYLSLPVLAARSGGGMLDTSHNLAVLIDEHVQEESRYYSITFDPPRTNQIDEYHHLQIELDQADMTVHSCEDYYDEPVFYDQPPVKQPVTVKELEALIAAAHDVSRSDLTLQLDGMQLTERLNSSKLAKLGKEVRGSKAREALEVVADESAFLTPPANEVLTTPPPNVATQRQIIAATISYINTTIPKLPDFFATRTTVQYHELPPKPNQTWKTATGDVSLYQGETATATLRFHNGKEQVEDQSITSDPSLHHGETSIARVKEEFMTDSPHSSGLERLQTIGTFGPILVAVMTAARLPHSDLEWVRWEQGESGPFAVFRYRVPEETRLFTAEFCCLANDFGAIPFKKSAPFHGEIAVDPSTGAIMRLTIQADLEWRQPLEQSNVMVEYRSVRKGARIFICPSKSVSISRQRRNMLIREWGEGFRVYAPFETLLNEMRFEKYHIFGSTSRILPDFIEVPQGK</sequence>
<organism evidence="2">
    <name type="scientific">Telmatobacter sp. DSM 110680</name>
    <dbReference type="NCBI Taxonomy" id="3036704"/>
    <lineage>
        <taxon>Bacteria</taxon>
        <taxon>Pseudomonadati</taxon>
        <taxon>Acidobacteriota</taxon>
        <taxon>Terriglobia</taxon>
        <taxon>Terriglobales</taxon>
        <taxon>Acidobacteriaceae</taxon>
        <taxon>Telmatobacter</taxon>
    </lineage>
</organism>
<proteinExistence type="predicted"/>
<feature type="compositionally biased region" description="Pro residues" evidence="1">
    <location>
        <begin position="10"/>
        <end position="25"/>
    </location>
</feature>
<gene>
    <name evidence="2" type="ORF">P8935_01115</name>
</gene>
<feature type="region of interest" description="Disordered" evidence="1">
    <location>
        <begin position="1"/>
        <end position="40"/>
    </location>
</feature>
<evidence type="ECO:0000313" key="2">
    <source>
        <dbReference type="EMBL" id="XBH17944.1"/>
    </source>
</evidence>
<accession>A0AAU7DJC1</accession>
<dbReference type="RefSeq" id="WP_348263170.1">
    <property type="nucleotide sequence ID" value="NZ_CP121196.1"/>
</dbReference>
<dbReference type="EMBL" id="CP121196">
    <property type="protein sequence ID" value="XBH17944.1"/>
    <property type="molecule type" value="Genomic_DNA"/>
</dbReference>
<protein>
    <submittedName>
        <fullName evidence="2">VWA domain-containing protein</fullName>
    </submittedName>
</protein>
<evidence type="ECO:0000256" key="1">
    <source>
        <dbReference type="SAM" id="MobiDB-lite"/>
    </source>
</evidence>
<dbReference type="AlphaFoldDB" id="A0AAU7DJC1"/>